<protein>
    <submittedName>
        <fullName evidence="4">Uncharacterized protein</fullName>
    </submittedName>
</protein>
<dbReference type="Proteomes" id="UP001160390">
    <property type="component" value="Unassembled WGS sequence"/>
</dbReference>
<feature type="repeat" description="ANK" evidence="3">
    <location>
        <begin position="232"/>
        <end position="266"/>
    </location>
</feature>
<dbReference type="PROSITE" id="PS50297">
    <property type="entry name" value="ANK_REP_REGION"/>
    <property type="match status" value="5"/>
</dbReference>
<proteinExistence type="predicted"/>
<reference evidence="4" key="1">
    <citation type="submission" date="2023-01" db="EMBL/GenBank/DDBJ databases">
        <authorList>
            <person name="Piombo E."/>
        </authorList>
    </citation>
    <scope>NUCLEOTIDE SEQUENCE</scope>
</reference>
<dbReference type="AlphaFoldDB" id="A0AA35LSM1"/>
<evidence type="ECO:0000256" key="3">
    <source>
        <dbReference type="PROSITE-ProRule" id="PRU00023"/>
    </source>
</evidence>
<feature type="repeat" description="ANK" evidence="3">
    <location>
        <begin position="914"/>
        <end position="951"/>
    </location>
</feature>
<feature type="repeat" description="ANK" evidence="3">
    <location>
        <begin position="485"/>
        <end position="507"/>
    </location>
</feature>
<dbReference type="EMBL" id="CABFNP030000619">
    <property type="protein sequence ID" value="CAI6060916.1"/>
    <property type="molecule type" value="Genomic_DNA"/>
</dbReference>
<sequence>MRPLRLLELAEMVKSNNPDGQTVDLKDAKNLIRAGCGPLLEILAEETEYPILGSGPSHTQLGLACLNYLTTENLGPTAMNNEEPEGLMYRPIKKDTGLRLKFPFFDYAASNWSHHFKASEAAGEDQAGVDIHGRDSYGRTPLHVLVNCPVFTRLLLQTGTDANATDNDGATPLHRVMDIESMCILVEEGHADINAVRHEGGTPLHALLSRPHPKMTAKFLEYGPGCSAVDGYGNGMLHFALMGYHVDKDIVESLLKLGADPNLKDNKGLTPILRAAVGDYVEEENIDLLIKAGADVCATDNCGENILFRQFDCYNKRKRGKFDTWVKKGVPTMIRNRKGPHPFTRSCERIDPVLGLGLDINSVDYDGNGLLHELARVNRNHDIGPGVTMISHWERLLSLGLDLDQANYDGLTLLHILYSAVPSEKSKSWPPEKVMPIDFVISRVKDVDRTDKYGATSLHRAVTIGEVYTKKLLDAGANPAKATRQGMTPLHLASRSRQINVVGMLMEALRRRTPSSTLPVLGVDAVSYLGDALDAHPTTPLFYACRSGRPETVAFLLEGGADIKKGNVLHACAGFERENEVWQGLPEDSCGDQKQMRLTVMDETIVLNPKFPLVLDTLQGEETARLEEILDMLVQHGLDPTENSHVHCCAQAEDEITNKNSSFIDRAFFKQDDYTGACFRAACDSEKKKKKFSIITPLERLHCSSKNSAYLELRSPELIKNKALRSPRYTKHEAVYPDTLVSFLRRREYPLVEGMARLGTQFLPNSPREESNFAILVQYGYFTLVEKIGAIVAEREMERGNWHAFGDKTRPGLWLANRDIIKEDEGVGFVLPFLTAAVMRELPNMEIVKMLVEKFSVNINELVSADDLDAAFYDGTAGDSALHTVSLGCHCWQVHQALPYLLQSGANIDLRDDQGQKALHAALGRYLEQPFQRDAARLLIEAGADVNAVDE</sequence>
<evidence type="ECO:0000256" key="1">
    <source>
        <dbReference type="ARBA" id="ARBA00022737"/>
    </source>
</evidence>
<dbReference type="Pfam" id="PF13606">
    <property type="entry name" value="Ank_3"/>
    <property type="match status" value="1"/>
</dbReference>
<dbReference type="Pfam" id="PF12796">
    <property type="entry name" value="Ank_2"/>
    <property type="match status" value="2"/>
</dbReference>
<accession>A0AA35LSM1</accession>
<dbReference type="PANTHER" id="PTHR24126:SF14">
    <property type="entry name" value="ANK_REP_REGION DOMAIN-CONTAINING PROTEIN"/>
    <property type="match status" value="1"/>
</dbReference>
<comment type="caution">
    <text evidence="4">The sequence shown here is derived from an EMBL/GenBank/DDBJ whole genome shotgun (WGS) entry which is preliminary data.</text>
</comment>
<dbReference type="PANTHER" id="PTHR24126">
    <property type="entry name" value="ANKYRIN REPEAT, PH AND SEC7 DOMAIN CONTAINING PROTEIN SECG-RELATED"/>
    <property type="match status" value="1"/>
</dbReference>
<name>A0AA35LSM1_9HYPO</name>
<dbReference type="PROSITE" id="PS50088">
    <property type="entry name" value="ANK_REPEAT"/>
    <property type="match status" value="5"/>
</dbReference>
<feature type="repeat" description="ANK" evidence="3">
    <location>
        <begin position="536"/>
        <end position="568"/>
    </location>
</feature>
<evidence type="ECO:0000313" key="5">
    <source>
        <dbReference type="Proteomes" id="UP001160390"/>
    </source>
</evidence>
<dbReference type="Gene3D" id="1.25.40.20">
    <property type="entry name" value="Ankyrin repeat-containing domain"/>
    <property type="match status" value="4"/>
</dbReference>
<evidence type="ECO:0000256" key="2">
    <source>
        <dbReference type="ARBA" id="ARBA00023043"/>
    </source>
</evidence>
<dbReference type="SUPFAM" id="SSF48403">
    <property type="entry name" value="Ankyrin repeat"/>
    <property type="match status" value="2"/>
</dbReference>
<dbReference type="PRINTS" id="PR01415">
    <property type="entry name" value="ANKYRIN"/>
</dbReference>
<keyword evidence="1" id="KW-0677">Repeat</keyword>
<evidence type="ECO:0000313" key="4">
    <source>
        <dbReference type="EMBL" id="CAI6060916.1"/>
    </source>
</evidence>
<dbReference type="InterPro" id="IPR036770">
    <property type="entry name" value="Ankyrin_rpt-contain_sf"/>
</dbReference>
<dbReference type="InterPro" id="IPR002110">
    <property type="entry name" value="Ankyrin_rpt"/>
</dbReference>
<keyword evidence="2 3" id="KW-0040">ANK repeat</keyword>
<gene>
    <name evidence="4" type="ORF">CCHLO57077_00011686</name>
</gene>
<dbReference type="SMART" id="SM00248">
    <property type="entry name" value="ANK"/>
    <property type="match status" value="11"/>
</dbReference>
<feature type="repeat" description="ANK" evidence="3">
    <location>
        <begin position="267"/>
        <end position="301"/>
    </location>
</feature>
<keyword evidence="5" id="KW-1185">Reference proteome</keyword>
<organism evidence="4 5">
    <name type="scientific">Clonostachys chloroleuca</name>
    <dbReference type="NCBI Taxonomy" id="1926264"/>
    <lineage>
        <taxon>Eukaryota</taxon>
        <taxon>Fungi</taxon>
        <taxon>Dikarya</taxon>
        <taxon>Ascomycota</taxon>
        <taxon>Pezizomycotina</taxon>
        <taxon>Sordariomycetes</taxon>
        <taxon>Hypocreomycetidae</taxon>
        <taxon>Hypocreales</taxon>
        <taxon>Bionectriaceae</taxon>
        <taxon>Clonostachys</taxon>
    </lineage>
</organism>